<dbReference type="InterPro" id="IPR023346">
    <property type="entry name" value="Lysozyme-like_dom_sf"/>
</dbReference>
<dbReference type="CDD" id="cd13926">
    <property type="entry name" value="N-acetylmuramidase_GH108"/>
    <property type="match status" value="1"/>
</dbReference>
<proteinExistence type="predicted"/>
<protein>
    <submittedName>
        <fullName evidence="3">Uncharacterized protein</fullName>
    </submittedName>
</protein>
<dbReference type="Pfam" id="PF05838">
    <property type="entry name" value="Glyco_hydro_108"/>
    <property type="match status" value="1"/>
</dbReference>
<reference evidence="3 4" key="1">
    <citation type="submission" date="2019-01" db="EMBL/GenBank/DDBJ databases">
        <authorList>
            <person name="Chen W.-M."/>
        </authorList>
    </citation>
    <scope>NUCLEOTIDE SEQUENCE [LARGE SCALE GENOMIC DNA]</scope>
    <source>
        <strain evidence="3 4">TER-1</strain>
    </source>
</reference>
<keyword evidence="4" id="KW-1185">Reference proteome</keyword>
<dbReference type="OrthoDB" id="9815229at2"/>
<dbReference type="Proteomes" id="UP000286997">
    <property type="component" value="Unassembled WGS sequence"/>
</dbReference>
<sequence length="190" mass="19748">MDATYDQAFGLVLKHEGGYVDHPDDPGGATNLGVTIGTLSAWLGRAATKAEVRALTVAAVAPIYRARYWNAVRGDDLPAGLDYAVFDFAVNSGPGRAVMALQRALGVADDGRLGPVTLTALADKDPVALITALCDDRMAFLRKLSTWGSFGKGWTSRVQGVRAGALAMARKPPAAPTSAKCTSCGKALAA</sequence>
<dbReference type="EMBL" id="SACP01000046">
    <property type="protein sequence ID" value="RVU13206.1"/>
    <property type="molecule type" value="Genomic_DNA"/>
</dbReference>
<dbReference type="InterPro" id="IPR018537">
    <property type="entry name" value="Peptidoglycan-bd_3"/>
</dbReference>
<evidence type="ECO:0000259" key="2">
    <source>
        <dbReference type="Pfam" id="PF09374"/>
    </source>
</evidence>
<evidence type="ECO:0000313" key="4">
    <source>
        <dbReference type="Proteomes" id="UP000286997"/>
    </source>
</evidence>
<feature type="domain" description="TtsA-like Glycoside hydrolase family 108" evidence="1">
    <location>
        <begin position="11"/>
        <end position="93"/>
    </location>
</feature>
<organism evidence="3 4">
    <name type="scientific">Methylobacterium oryzihabitans</name>
    <dbReference type="NCBI Taxonomy" id="2499852"/>
    <lineage>
        <taxon>Bacteria</taxon>
        <taxon>Pseudomonadati</taxon>
        <taxon>Pseudomonadota</taxon>
        <taxon>Alphaproteobacteria</taxon>
        <taxon>Hyphomicrobiales</taxon>
        <taxon>Methylobacteriaceae</taxon>
        <taxon>Methylobacterium</taxon>
    </lineage>
</organism>
<feature type="domain" description="Peptidoglycan binding" evidence="2">
    <location>
        <begin position="96"/>
        <end position="157"/>
    </location>
</feature>
<dbReference type="Gene3D" id="1.20.141.10">
    <property type="entry name" value="Chitosanase, subunit A, domain 1"/>
    <property type="match status" value="1"/>
</dbReference>
<dbReference type="Pfam" id="PF09374">
    <property type="entry name" value="PG_binding_3"/>
    <property type="match status" value="1"/>
</dbReference>
<name>A0A437NT38_9HYPH</name>
<dbReference type="RefSeq" id="WP_127733964.1">
    <property type="nucleotide sequence ID" value="NZ_SACP01000046.1"/>
</dbReference>
<dbReference type="InterPro" id="IPR008565">
    <property type="entry name" value="TtsA-like_GH18_dom"/>
</dbReference>
<evidence type="ECO:0000313" key="3">
    <source>
        <dbReference type="EMBL" id="RVU13206.1"/>
    </source>
</evidence>
<gene>
    <name evidence="3" type="ORF">EOE48_26890</name>
</gene>
<dbReference type="SUPFAM" id="SSF53955">
    <property type="entry name" value="Lysozyme-like"/>
    <property type="match status" value="1"/>
</dbReference>
<dbReference type="AlphaFoldDB" id="A0A437NT38"/>
<evidence type="ECO:0000259" key="1">
    <source>
        <dbReference type="Pfam" id="PF05838"/>
    </source>
</evidence>
<accession>A0A437NT38</accession>
<comment type="caution">
    <text evidence="3">The sequence shown here is derived from an EMBL/GenBank/DDBJ whole genome shotgun (WGS) entry which is preliminary data.</text>
</comment>